<dbReference type="Gene3D" id="3.10.180.10">
    <property type="entry name" value="2,3-Dihydroxybiphenyl 1,2-Dioxygenase, domain 1"/>
    <property type="match status" value="1"/>
</dbReference>
<feature type="region of interest" description="Disordered" evidence="1">
    <location>
        <begin position="92"/>
        <end position="113"/>
    </location>
</feature>
<keyword evidence="4" id="KW-1185">Reference proteome</keyword>
<name>A0ABP8RIR5_9PSEU</name>
<dbReference type="InterPro" id="IPR004360">
    <property type="entry name" value="Glyas_Fos-R_dOase_dom"/>
</dbReference>
<dbReference type="RefSeq" id="WP_345413453.1">
    <property type="nucleotide sequence ID" value="NZ_BAABGT010000016.1"/>
</dbReference>
<proteinExistence type="predicted"/>
<dbReference type="Proteomes" id="UP001501598">
    <property type="component" value="Unassembled WGS sequence"/>
</dbReference>
<evidence type="ECO:0000259" key="2">
    <source>
        <dbReference type="PROSITE" id="PS51819"/>
    </source>
</evidence>
<protein>
    <recommendedName>
        <fullName evidence="2">VOC domain-containing protein</fullName>
    </recommendedName>
</protein>
<reference evidence="4" key="1">
    <citation type="journal article" date="2019" name="Int. J. Syst. Evol. Microbiol.">
        <title>The Global Catalogue of Microorganisms (GCM) 10K type strain sequencing project: providing services to taxonomists for standard genome sequencing and annotation.</title>
        <authorList>
            <consortium name="The Broad Institute Genomics Platform"/>
            <consortium name="The Broad Institute Genome Sequencing Center for Infectious Disease"/>
            <person name="Wu L."/>
            <person name="Ma J."/>
        </authorList>
    </citation>
    <scope>NUCLEOTIDE SEQUENCE [LARGE SCALE GENOMIC DNA]</scope>
    <source>
        <strain evidence="4">JCM 17906</strain>
    </source>
</reference>
<organism evidence="3 4">
    <name type="scientific">Pseudonocardia xishanensis</name>
    <dbReference type="NCBI Taxonomy" id="630995"/>
    <lineage>
        <taxon>Bacteria</taxon>
        <taxon>Bacillati</taxon>
        <taxon>Actinomycetota</taxon>
        <taxon>Actinomycetes</taxon>
        <taxon>Pseudonocardiales</taxon>
        <taxon>Pseudonocardiaceae</taxon>
        <taxon>Pseudonocardia</taxon>
    </lineage>
</organism>
<gene>
    <name evidence="3" type="ORF">GCM10023175_11610</name>
</gene>
<sequence>MEIDLFACVAVSDLTRAINWFDRLLGEVDAFAPNDVEHVWTLAEHRHLYVELLPEHAGHSRVTVFVDDLDEFLTAAAERGVRPVAREQYGNGVTKVSYRDPDGNDIGVGGQSS</sequence>
<dbReference type="EMBL" id="BAABGT010000016">
    <property type="protein sequence ID" value="GAA4539764.1"/>
    <property type="molecule type" value="Genomic_DNA"/>
</dbReference>
<evidence type="ECO:0000313" key="4">
    <source>
        <dbReference type="Proteomes" id="UP001501598"/>
    </source>
</evidence>
<dbReference type="InterPro" id="IPR037523">
    <property type="entry name" value="VOC_core"/>
</dbReference>
<dbReference type="PROSITE" id="PS51819">
    <property type="entry name" value="VOC"/>
    <property type="match status" value="1"/>
</dbReference>
<dbReference type="CDD" id="cd06587">
    <property type="entry name" value="VOC"/>
    <property type="match status" value="1"/>
</dbReference>
<dbReference type="SUPFAM" id="SSF54593">
    <property type="entry name" value="Glyoxalase/Bleomycin resistance protein/Dihydroxybiphenyl dioxygenase"/>
    <property type="match status" value="1"/>
</dbReference>
<evidence type="ECO:0000313" key="3">
    <source>
        <dbReference type="EMBL" id="GAA4539764.1"/>
    </source>
</evidence>
<dbReference type="Pfam" id="PF00903">
    <property type="entry name" value="Glyoxalase"/>
    <property type="match status" value="1"/>
</dbReference>
<feature type="domain" description="VOC" evidence="2">
    <location>
        <begin position="2"/>
        <end position="111"/>
    </location>
</feature>
<comment type="caution">
    <text evidence="3">The sequence shown here is derived from an EMBL/GenBank/DDBJ whole genome shotgun (WGS) entry which is preliminary data.</text>
</comment>
<evidence type="ECO:0000256" key="1">
    <source>
        <dbReference type="SAM" id="MobiDB-lite"/>
    </source>
</evidence>
<dbReference type="InterPro" id="IPR029068">
    <property type="entry name" value="Glyas_Bleomycin-R_OHBP_Dase"/>
</dbReference>
<accession>A0ABP8RIR5</accession>